<protein>
    <submittedName>
        <fullName evidence="1">Uncharacterized protein</fullName>
    </submittedName>
</protein>
<evidence type="ECO:0000313" key="1">
    <source>
        <dbReference type="EMBL" id="CDW46659.1"/>
    </source>
</evidence>
<accession>A0A0K2V841</accession>
<reference evidence="1" key="1">
    <citation type="submission" date="2014-05" db="EMBL/GenBank/DDBJ databases">
        <authorList>
            <person name="Chronopoulou M."/>
        </authorList>
    </citation>
    <scope>NUCLEOTIDE SEQUENCE</scope>
    <source>
        <tissue evidence="1">Whole organism</tissue>
    </source>
</reference>
<dbReference type="EMBL" id="HACA01029298">
    <property type="protein sequence ID" value="CDW46659.1"/>
    <property type="molecule type" value="Transcribed_RNA"/>
</dbReference>
<name>A0A0K2V841_LEPSM</name>
<sequence>MLVNIVSSNKVKLVDAIHNVIAYLKVRKTIKWDQKR</sequence>
<dbReference type="AlphaFoldDB" id="A0A0K2V841"/>
<proteinExistence type="predicted"/>
<organism evidence="1">
    <name type="scientific">Lepeophtheirus salmonis</name>
    <name type="common">Salmon louse</name>
    <name type="synonym">Caligus salmonis</name>
    <dbReference type="NCBI Taxonomy" id="72036"/>
    <lineage>
        <taxon>Eukaryota</taxon>
        <taxon>Metazoa</taxon>
        <taxon>Ecdysozoa</taxon>
        <taxon>Arthropoda</taxon>
        <taxon>Crustacea</taxon>
        <taxon>Multicrustacea</taxon>
        <taxon>Hexanauplia</taxon>
        <taxon>Copepoda</taxon>
        <taxon>Siphonostomatoida</taxon>
        <taxon>Caligidae</taxon>
        <taxon>Lepeophtheirus</taxon>
    </lineage>
</organism>